<dbReference type="PANTHER" id="PTHR47478:SF1">
    <property type="entry name" value="PYRIMIDINE 5'-NUCLEOTIDASE YJJG"/>
    <property type="match status" value="1"/>
</dbReference>
<dbReference type="InterPro" id="IPR023214">
    <property type="entry name" value="HAD_sf"/>
</dbReference>
<name>A0ABN6ZD40_9BACE</name>
<dbReference type="SFLD" id="SFLDG01135">
    <property type="entry name" value="C1.5.6:_HAD__Beta-PGM__Phospha"/>
    <property type="match status" value="1"/>
</dbReference>
<dbReference type="InterPro" id="IPR023198">
    <property type="entry name" value="PGP-like_dom2"/>
</dbReference>
<dbReference type="RefSeq" id="WP_353331645.1">
    <property type="nucleotide sequence ID" value="NZ_AP028055.1"/>
</dbReference>
<dbReference type="NCBIfam" id="TIGR01549">
    <property type="entry name" value="HAD-SF-IA-v1"/>
    <property type="match status" value="1"/>
</dbReference>
<dbReference type="PANTHER" id="PTHR47478">
    <property type="match status" value="1"/>
</dbReference>
<dbReference type="SFLD" id="SFLDG01129">
    <property type="entry name" value="C1.5:_HAD__Beta-PGM__Phosphata"/>
    <property type="match status" value="1"/>
</dbReference>
<dbReference type="InterPro" id="IPR011951">
    <property type="entry name" value="HAD-SF_hydro_IA_YjjG/PynA"/>
</dbReference>
<sequence length="229" mass="26880">MYTNIFFDLDDTLWNFSENAYDSFAEVYANFNFDRYFDSFDGFYTIYKEYNAALWIEYGNGEISKEELNRRRFCHPLESVGVYDEALAKSYSDDFFRLIPTKSKLLPYAKETLEYLSGRYRLFILSNGFRELQFQKMKSAGIEHYFEKVILSEDIRVHKPHPEIFHFALSATQSLLNESLMIGDSWEADILGAKGVNMDQVFLNPSNRPFSSFKPTYHIQNLKEVLGIL</sequence>
<accession>A0ABN6ZD40</accession>
<dbReference type="InterPro" id="IPR036412">
    <property type="entry name" value="HAD-like_sf"/>
</dbReference>
<evidence type="ECO:0000313" key="2">
    <source>
        <dbReference type="Proteomes" id="UP001496674"/>
    </source>
</evidence>
<proteinExistence type="predicted"/>
<dbReference type="InterPro" id="IPR052550">
    <property type="entry name" value="Pyrimidine_5'-ntase_YjjG"/>
</dbReference>
<dbReference type="SUPFAM" id="SSF56784">
    <property type="entry name" value="HAD-like"/>
    <property type="match status" value="1"/>
</dbReference>
<dbReference type="SFLD" id="SFLDS00003">
    <property type="entry name" value="Haloacid_Dehalogenase"/>
    <property type="match status" value="1"/>
</dbReference>
<dbReference type="CDD" id="cd04305">
    <property type="entry name" value="HAD_Neu5Ac-Pase_like"/>
    <property type="match status" value="1"/>
</dbReference>
<dbReference type="Pfam" id="PF00702">
    <property type="entry name" value="Hydrolase"/>
    <property type="match status" value="1"/>
</dbReference>
<protein>
    <submittedName>
        <fullName evidence="1">Noncanonical pyrimidine nucleotidase, YjjG family protein</fullName>
    </submittedName>
</protein>
<dbReference type="Proteomes" id="UP001496674">
    <property type="component" value="Chromosome"/>
</dbReference>
<dbReference type="NCBIfam" id="TIGR02254">
    <property type="entry name" value="YjjG_YfnB"/>
    <property type="match status" value="1"/>
</dbReference>
<keyword evidence="2" id="KW-1185">Reference proteome</keyword>
<dbReference type="InterPro" id="IPR006439">
    <property type="entry name" value="HAD-SF_hydro_IA"/>
</dbReference>
<reference evidence="1 2" key="1">
    <citation type="submission" date="2023-04" db="EMBL/GenBank/DDBJ databases">
        <title>Draft genome sequence of acteroides sedimenti strain YN3PY1.</title>
        <authorList>
            <person name="Yoshida N."/>
        </authorList>
    </citation>
    <scope>NUCLEOTIDE SEQUENCE [LARGE SCALE GENOMIC DNA]</scope>
    <source>
        <strain evidence="1 2">YN3PY1</strain>
    </source>
</reference>
<organism evidence="1 2">
    <name type="scientific">Bacteroides sedimenti</name>
    <dbReference type="NCBI Taxonomy" id="2136147"/>
    <lineage>
        <taxon>Bacteria</taxon>
        <taxon>Pseudomonadati</taxon>
        <taxon>Bacteroidota</taxon>
        <taxon>Bacteroidia</taxon>
        <taxon>Bacteroidales</taxon>
        <taxon>Bacteroidaceae</taxon>
        <taxon>Bacteroides</taxon>
    </lineage>
</organism>
<dbReference type="Gene3D" id="3.40.50.1000">
    <property type="entry name" value="HAD superfamily/HAD-like"/>
    <property type="match status" value="1"/>
</dbReference>
<dbReference type="EMBL" id="AP028055">
    <property type="protein sequence ID" value="BEH00362.1"/>
    <property type="molecule type" value="Genomic_DNA"/>
</dbReference>
<evidence type="ECO:0000313" key="1">
    <source>
        <dbReference type="EMBL" id="BEH00362.1"/>
    </source>
</evidence>
<dbReference type="Gene3D" id="1.10.150.240">
    <property type="entry name" value="Putative phosphatase, domain 2"/>
    <property type="match status" value="1"/>
</dbReference>
<gene>
    <name evidence="1" type="ORF">BSYN_26260</name>
</gene>